<gene>
    <name evidence="1" type="ordered locus">Os08g0104100</name>
    <name evidence="1" type="ORF">OSNPB_080104100</name>
</gene>
<dbReference type="Proteomes" id="UP000059680">
    <property type="component" value="Chromosome 8"/>
</dbReference>
<dbReference type="Gramene" id="Os08t0104100-02">
    <property type="protein sequence ID" value="Os08t0104100-02"/>
    <property type="gene ID" value="Os08g0104100"/>
</dbReference>
<evidence type="ECO:0000313" key="2">
    <source>
        <dbReference type="Proteomes" id="UP000059680"/>
    </source>
</evidence>
<sequence length="78" mass="8599">MGDAASSASAAEMVGRAVGEVREALNEHARPRLLPRLLPRRRLEGRFLSYSLLAPHLPWIYLGSNFPLQPFAPQSSSN</sequence>
<accession>A0A0P0XAM3</accession>
<dbReference type="ExpressionAtlas" id="A0A0P0XAM3">
    <property type="expression patterns" value="baseline and differential"/>
</dbReference>
<name>A0A0P0XAM3_ORYSJ</name>
<reference evidence="1 2" key="3">
    <citation type="journal article" date="2013" name="Rice">
        <title>Improvement of the Oryza sativa Nipponbare reference genome using next generation sequence and optical map data.</title>
        <authorList>
            <person name="Kawahara Y."/>
            <person name="de la Bastide M."/>
            <person name="Hamilton J.P."/>
            <person name="Kanamori H."/>
            <person name="McCombie W.R."/>
            <person name="Ouyang S."/>
            <person name="Schwartz D.C."/>
            <person name="Tanaka T."/>
            <person name="Wu J."/>
            <person name="Zhou S."/>
            <person name="Childs K.L."/>
            <person name="Davidson R.M."/>
            <person name="Lin H."/>
            <person name="Quesada-Ocampo L."/>
            <person name="Vaillancourt B."/>
            <person name="Sakai H."/>
            <person name="Lee S.S."/>
            <person name="Kim J."/>
            <person name="Numa H."/>
            <person name="Itoh T."/>
            <person name="Buell C.R."/>
            <person name="Matsumoto T."/>
        </authorList>
    </citation>
    <scope>NUCLEOTIDE SEQUENCE [LARGE SCALE GENOMIC DNA]</scope>
    <source>
        <strain evidence="2">cv. Nipponbare</strain>
    </source>
</reference>
<dbReference type="EMBL" id="AP014964">
    <property type="protein sequence ID" value="BAT03428.1"/>
    <property type="molecule type" value="Genomic_DNA"/>
</dbReference>
<evidence type="ECO:0007829" key="3">
    <source>
        <dbReference type="PeptideAtlas" id="A0A0P0XAM3"/>
    </source>
</evidence>
<reference evidence="2" key="1">
    <citation type="journal article" date="2005" name="Nature">
        <title>The map-based sequence of the rice genome.</title>
        <authorList>
            <consortium name="International rice genome sequencing project (IRGSP)"/>
            <person name="Matsumoto T."/>
            <person name="Wu J."/>
            <person name="Kanamori H."/>
            <person name="Katayose Y."/>
            <person name="Fujisawa M."/>
            <person name="Namiki N."/>
            <person name="Mizuno H."/>
            <person name="Yamamoto K."/>
            <person name="Antonio B.A."/>
            <person name="Baba T."/>
            <person name="Sakata K."/>
            <person name="Nagamura Y."/>
            <person name="Aoki H."/>
            <person name="Arikawa K."/>
            <person name="Arita K."/>
            <person name="Bito T."/>
            <person name="Chiden Y."/>
            <person name="Fujitsuka N."/>
            <person name="Fukunaka R."/>
            <person name="Hamada M."/>
            <person name="Harada C."/>
            <person name="Hayashi A."/>
            <person name="Hijishita S."/>
            <person name="Honda M."/>
            <person name="Hosokawa S."/>
            <person name="Ichikawa Y."/>
            <person name="Idonuma A."/>
            <person name="Iijima M."/>
            <person name="Ikeda M."/>
            <person name="Ikeno M."/>
            <person name="Ito K."/>
            <person name="Ito S."/>
            <person name="Ito T."/>
            <person name="Ito Y."/>
            <person name="Ito Y."/>
            <person name="Iwabuchi A."/>
            <person name="Kamiya K."/>
            <person name="Karasawa W."/>
            <person name="Kurita K."/>
            <person name="Katagiri S."/>
            <person name="Kikuta A."/>
            <person name="Kobayashi H."/>
            <person name="Kobayashi N."/>
            <person name="Machita K."/>
            <person name="Maehara T."/>
            <person name="Masukawa M."/>
            <person name="Mizubayashi T."/>
            <person name="Mukai Y."/>
            <person name="Nagasaki H."/>
            <person name="Nagata Y."/>
            <person name="Naito S."/>
            <person name="Nakashima M."/>
            <person name="Nakama Y."/>
            <person name="Nakamichi Y."/>
            <person name="Nakamura M."/>
            <person name="Meguro A."/>
            <person name="Negishi M."/>
            <person name="Ohta I."/>
            <person name="Ohta T."/>
            <person name="Okamoto M."/>
            <person name="Ono N."/>
            <person name="Saji S."/>
            <person name="Sakaguchi M."/>
            <person name="Sakai K."/>
            <person name="Shibata M."/>
            <person name="Shimokawa T."/>
            <person name="Song J."/>
            <person name="Takazaki Y."/>
            <person name="Terasawa K."/>
            <person name="Tsugane M."/>
            <person name="Tsuji K."/>
            <person name="Ueda S."/>
            <person name="Waki K."/>
            <person name="Yamagata H."/>
            <person name="Yamamoto M."/>
            <person name="Yamamoto S."/>
            <person name="Yamane H."/>
            <person name="Yoshiki S."/>
            <person name="Yoshihara R."/>
            <person name="Yukawa K."/>
            <person name="Zhong H."/>
            <person name="Yano M."/>
            <person name="Yuan Q."/>
            <person name="Ouyang S."/>
            <person name="Liu J."/>
            <person name="Jones K.M."/>
            <person name="Gansberger K."/>
            <person name="Moffat K."/>
            <person name="Hill J."/>
            <person name="Bera J."/>
            <person name="Fadrosh D."/>
            <person name="Jin S."/>
            <person name="Johri S."/>
            <person name="Kim M."/>
            <person name="Overton L."/>
            <person name="Reardon M."/>
            <person name="Tsitrin T."/>
            <person name="Vuong H."/>
            <person name="Weaver B."/>
            <person name="Ciecko A."/>
            <person name="Tallon L."/>
            <person name="Jackson J."/>
            <person name="Pai G."/>
            <person name="Aken S.V."/>
            <person name="Utterback T."/>
            <person name="Reidmuller S."/>
            <person name="Feldblyum T."/>
            <person name="Hsiao J."/>
            <person name="Zismann V."/>
            <person name="Iobst S."/>
            <person name="de Vazeille A.R."/>
            <person name="Buell C.R."/>
            <person name="Ying K."/>
            <person name="Li Y."/>
            <person name="Lu T."/>
            <person name="Huang Y."/>
            <person name="Zhao Q."/>
            <person name="Feng Q."/>
            <person name="Zhang L."/>
            <person name="Zhu J."/>
            <person name="Weng Q."/>
            <person name="Mu J."/>
            <person name="Lu Y."/>
            <person name="Fan D."/>
            <person name="Liu Y."/>
            <person name="Guan J."/>
            <person name="Zhang Y."/>
            <person name="Yu S."/>
            <person name="Liu X."/>
            <person name="Zhang Y."/>
            <person name="Hong G."/>
            <person name="Han B."/>
            <person name="Choisne N."/>
            <person name="Demange N."/>
            <person name="Orjeda G."/>
            <person name="Samain S."/>
            <person name="Cattolico L."/>
            <person name="Pelletier E."/>
            <person name="Couloux A."/>
            <person name="Segurens B."/>
            <person name="Wincker P."/>
            <person name="D'Hont A."/>
            <person name="Scarpelli C."/>
            <person name="Weissenbach J."/>
            <person name="Salanoubat M."/>
            <person name="Quetier F."/>
            <person name="Yu Y."/>
            <person name="Kim H.R."/>
            <person name="Rambo T."/>
            <person name="Currie J."/>
            <person name="Collura K."/>
            <person name="Luo M."/>
            <person name="Yang T."/>
            <person name="Ammiraju J.S.S."/>
            <person name="Engler F."/>
            <person name="Soderlund C."/>
            <person name="Wing R.A."/>
            <person name="Palmer L.E."/>
            <person name="de la Bastide M."/>
            <person name="Spiegel L."/>
            <person name="Nascimento L."/>
            <person name="Zutavern T."/>
            <person name="O'Shaughnessy A."/>
            <person name="Dike S."/>
            <person name="Dedhia N."/>
            <person name="Preston R."/>
            <person name="Balija V."/>
            <person name="McCombie W.R."/>
            <person name="Chow T."/>
            <person name="Chen H."/>
            <person name="Chung M."/>
            <person name="Chen C."/>
            <person name="Shaw J."/>
            <person name="Wu H."/>
            <person name="Hsiao K."/>
            <person name="Chao Y."/>
            <person name="Chu M."/>
            <person name="Cheng C."/>
            <person name="Hour A."/>
            <person name="Lee P."/>
            <person name="Lin S."/>
            <person name="Lin Y."/>
            <person name="Liou J."/>
            <person name="Liu S."/>
            <person name="Hsing Y."/>
            <person name="Raghuvanshi S."/>
            <person name="Mohanty A."/>
            <person name="Bharti A.K."/>
            <person name="Gaur A."/>
            <person name="Gupta V."/>
            <person name="Kumar D."/>
            <person name="Ravi V."/>
            <person name="Vij S."/>
            <person name="Kapur A."/>
            <person name="Khurana P."/>
            <person name="Khurana P."/>
            <person name="Khurana J.P."/>
            <person name="Tyagi A.K."/>
            <person name="Gaikwad K."/>
            <person name="Singh A."/>
            <person name="Dalal V."/>
            <person name="Srivastava S."/>
            <person name="Dixit A."/>
            <person name="Pal A.K."/>
            <person name="Ghazi I.A."/>
            <person name="Yadav M."/>
            <person name="Pandit A."/>
            <person name="Bhargava A."/>
            <person name="Sureshbabu K."/>
            <person name="Batra K."/>
            <person name="Sharma T.R."/>
            <person name="Mohapatra T."/>
            <person name="Singh N.K."/>
            <person name="Messing J."/>
            <person name="Nelson A.B."/>
            <person name="Fuks G."/>
            <person name="Kavchok S."/>
            <person name="Keizer G."/>
            <person name="Linton E."/>
            <person name="Llaca V."/>
            <person name="Song R."/>
            <person name="Tanyolac B."/>
            <person name="Young S."/>
            <person name="Ho-Il K."/>
            <person name="Hahn J.H."/>
            <person name="Sangsakoo G."/>
            <person name="Vanavichit A."/>
            <person name="de Mattos Luiz.A.T."/>
            <person name="Zimmer P.D."/>
            <person name="Malone G."/>
            <person name="Dellagostin O."/>
            <person name="de Oliveira A.C."/>
            <person name="Bevan M."/>
            <person name="Bancroft I."/>
            <person name="Minx P."/>
            <person name="Cordum H."/>
            <person name="Wilson R."/>
            <person name="Cheng Z."/>
            <person name="Jin W."/>
            <person name="Jiang J."/>
            <person name="Leong S.A."/>
            <person name="Iwama H."/>
            <person name="Gojobori T."/>
            <person name="Itoh T."/>
            <person name="Niimura Y."/>
            <person name="Fujii Y."/>
            <person name="Habara T."/>
            <person name="Sakai H."/>
            <person name="Sato Y."/>
            <person name="Wilson G."/>
            <person name="Kumar K."/>
            <person name="McCouch S."/>
            <person name="Juretic N."/>
            <person name="Hoen D."/>
            <person name="Wright S."/>
            <person name="Bruskiewich R."/>
            <person name="Bureau T."/>
            <person name="Miyao A."/>
            <person name="Hirochika H."/>
            <person name="Nishikawa T."/>
            <person name="Kadowaki K."/>
            <person name="Sugiura M."/>
            <person name="Burr B."/>
            <person name="Sasaki T."/>
        </authorList>
    </citation>
    <scope>NUCLEOTIDE SEQUENCE [LARGE SCALE GENOMIC DNA]</scope>
    <source>
        <strain evidence="2">cv. Nipponbare</strain>
    </source>
</reference>
<proteinExistence type="evidence at protein level"/>
<evidence type="ECO:0000313" key="1">
    <source>
        <dbReference type="EMBL" id="BAT03428.1"/>
    </source>
</evidence>
<keyword evidence="2" id="KW-1185">Reference proteome</keyword>
<reference evidence="1 2" key="2">
    <citation type="journal article" date="2013" name="Plant Cell Physiol.">
        <title>Rice Annotation Project Database (RAP-DB): an integrative and interactive database for rice genomics.</title>
        <authorList>
            <person name="Sakai H."/>
            <person name="Lee S.S."/>
            <person name="Tanaka T."/>
            <person name="Numa H."/>
            <person name="Kim J."/>
            <person name="Kawahara Y."/>
            <person name="Wakimoto H."/>
            <person name="Yang C.C."/>
            <person name="Iwamoto M."/>
            <person name="Abe T."/>
            <person name="Yamada Y."/>
            <person name="Muto A."/>
            <person name="Inokuchi H."/>
            <person name="Ikemura T."/>
            <person name="Matsumoto T."/>
            <person name="Sasaki T."/>
            <person name="Itoh T."/>
        </authorList>
    </citation>
    <scope>NUCLEOTIDE SEQUENCE [LARGE SCALE GENOMIC DNA]</scope>
    <source>
        <strain evidence="2">cv. Nipponbare</strain>
    </source>
</reference>
<organism evidence="1 2">
    <name type="scientific">Oryza sativa subsp. japonica</name>
    <name type="common">Rice</name>
    <dbReference type="NCBI Taxonomy" id="39947"/>
    <lineage>
        <taxon>Eukaryota</taxon>
        <taxon>Viridiplantae</taxon>
        <taxon>Streptophyta</taxon>
        <taxon>Embryophyta</taxon>
        <taxon>Tracheophyta</taxon>
        <taxon>Spermatophyta</taxon>
        <taxon>Magnoliopsida</taxon>
        <taxon>Liliopsida</taxon>
        <taxon>Poales</taxon>
        <taxon>Poaceae</taxon>
        <taxon>BOP clade</taxon>
        <taxon>Oryzoideae</taxon>
        <taxon>Oryzeae</taxon>
        <taxon>Oryzinae</taxon>
        <taxon>Oryza</taxon>
        <taxon>Oryza sativa</taxon>
    </lineage>
</organism>
<protein>
    <submittedName>
        <fullName evidence="1">Os08g0104100 protein</fullName>
    </submittedName>
</protein>
<keyword evidence="3" id="KW-1267">Proteomics identification</keyword>
<dbReference type="AlphaFoldDB" id="A0A0P0XAM3"/>